<accession>A0A1B2DZN8</accession>
<protein>
    <submittedName>
        <fullName evidence="1">Uncharacterized protein</fullName>
    </submittedName>
</protein>
<name>A0A1B2DZN8_9BACL</name>
<organism evidence="1">
    <name type="scientific">Paenibacillus ihbetae</name>
    <dbReference type="NCBI Taxonomy" id="1870820"/>
    <lineage>
        <taxon>Bacteria</taxon>
        <taxon>Bacillati</taxon>
        <taxon>Bacillota</taxon>
        <taxon>Bacilli</taxon>
        <taxon>Bacillales</taxon>
        <taxon>Paenibacillaceae</taxon>
        <taxon>Paenibacillus</taxon>
    </lineage>
</organism>
<dbReference type="KEGG" id="pib:BBD41_11370"/>
<reference evidence="1" key="1">
    <citation type="submission" date="2016-08" db="EMBL/GenBank/DDBJ databases">
        <title>Complete Genome Seqeunce of Paenibacillus sp. nov. IHBB 9852 from high altitute lake of Indian trans-Himalayas.</title>
        <authorList>
            <person name="Kiran S."/>
            <person name="Swarnkar M.K."/>
            <person name="Rana A."/>
            <person name="Tewari R."/>
            <person name="Gulati A."/>
        </authorList>
    </citation>
    <scope>NUCLEOTIDE SEQUENCE [LARGE SCALE GENOMIC DNA]</scope>
    <source>
        <strain evidence="1">IHBB 9852</strain>
    </source>
</reference>
<evidence type="ECO:0000313" key="1">
    <source>
        <dbReference type="EMBL" id="ANY73142.1"/>
    </source>
</evidence>
<dbReference type="EMBL" id="CP016809">
    <property type="protein sequence ID" value="ANY73142.1"/>
    <property type="molecule type" value="Genomic_DNA"/>
</dbReference>
<gene>
    <name evidence="1" type="ORF">BBD41_11370</name>
</gene>
<dbReference type="AlphaFoldDB" id="A0A1B2DZN8"/>
<sequence length="110" mass="12550">MNTEMNPLDGLNEEKLQEIRDNASKLSEMQQEVPVEDVFTDAFVQRHTGFSSIGELLKSAGYQGTTDEDFDRFIQHSSISRFMAEHTPFDSWQAFQDQAVTAYITRLLGL</sequence>
<proteinExistence type="predicted"/>